<keyword evidence="10" id="KW-1185">Reference proteome</keyword>
<keyword evidence="7" id="KW-0539">Nucleus</keyword>
<comment type="similarity">
    <text evidence="3">Belongs to the HARBI1 family.</text>
</comment>
<keyword evidence="4" id="KW-0540">Nuclease</keyword>
<comment type="caution">
    <text evidence="9">The sequence shown here is derived from an EMBL/GenBank/DDBJ whole genome shotgun (WGS) entry which is preliminary data.</text>
</comment>
<organism evidence="9 10">
    <name type="scientific">Frankliniella fusca</name>
    <dbReference type="NCBI Taxonomy" id="407009"/>
    <lineage>
        <taxon>Eukaryota</taxon>
        <taxon>Metazoa</taxon>
        <taxon>Ecdysozoa</taxon>
        <taxon>Arthropoda</taxon>
        <taxon>Hexapoda</taxon>
        <taxon>Insecta</taxon>
        <taxon>Pterygota</taxon>
        <taxon>Neoptera</taxon>
        <taxon>Paraneoptera</taxon>
        <taxon>Thysanoptera</taxon>
        <taxon>Terebrantia</taxon>
        <taxon>Thripoidea</taxon>
        <taxon>Thripidae</taxon>
        <taxon>Frankliniella</taxon>
    </lineage>
</organism>
<evidence type="ECO:0000256" key="3">
    <source>
        <dbReference type="ARBA" id="ARBA00006958"/>
    </source>
</evidence>
<evidence type="ECO:0000256" key="1">
    <source>
        <dbReference type="ARBA" id="ARBA00001968"/>
    </source>
</evidence>
<dbReference type="GO" id="GO:0005634">
    <property type="term" value="C:nucleus"/>
    <property type="evidence" value="ECO:0007669"/>
    <property type="project" value="UniProtKB-SubCell"/>
</dbReference>
<keyword evidence="5" id="KW-0479">Metal-binding</keyword>
<feature type="domain" description="DDE Tnp4" evidence="8">
    <location>
        <begin position="173"/>
        <end position="233"/>
    </location>
</feature>
<dbReference type="EMBL" id="JAHWGI010000737">
    <property type="protein sequence ID" value="KAK3917525.1"/>
    <property type="molecule type" value="Genomic_DNA"/>
</dbReference>
<dbReference type="AlphaFoldDB" id="A0AAE1LFI5"/>
<comment type="subcellular location">
    <subcellularLocation>
        <location evidence="2">Nucleus</location>
    </subcellularLocation>
</comment>
<keyword evidence="6" id="KW-0378">Hydrolase</keyword>
<dbReference type="PANTHER" id="PTHR22930">
    <property type="match status" value="1"/>
</dbReference>
<evidence type="ECO:0000256" key="6">
    <source>
        <dbReference type="ARBA" id="ARBA00022801"/>
    </source>
</evidence>
<protein>
    <submittedName>
        <fullName evidence="9">Protein ALP1-like</fullName>
    </submittedName>
</protein>
<name>A0AAE1LFI5_9NEOP</name>
<dbReference type="Proteomes" id="UP001219518">
    <property type="component" value="Unassembled WGS sequence"/>
</dbReference>
<reference evidence="9" key="2">
    <citation type="journal article" date="2023" name="BMC Genomics">
        <title>Pest status, molecular evolution, and epigenetic factors derived from the genome assembly of Frankliniella fusca, a thysanopteran phytovirus vector.</title>
        <authorList>
            <person name="Catto M.A."/>
            <person name="Labadie P.E."/>
            <person name="Jacobson A.L."/>
            <person name="Kennedy G.G."/>
            <person name="Srinivasan R."/>
            <person name="Hunt B.G."/>
        </authorList>
    </citation>
    <scope>NUCLEOTIDE SEQUENCE</scope>
    <source>
        <strain evidence="9">PL_HMW_Pooled</strain>
    </source>
</reference>
<sequence length="234" mass="27023">MDAEFNELVVELLVAGALYVQLMDEDDGEVNEPVTWERIQVDISDYLLMRNEAFRLHFRMTTETFEVLVHRLSNHLGDEDIVRANEDLDLRRILLLVLWILATPDTFRSVALRFGVTSGVLHYHYKVIIRALSDLSQIYVQWPLPEERQVISRYCEMRSGFPGVVGAIDASYIPLCYAPQIEPQRYVNRHRDYAISLQAVVDPSLVFRDIYAGEPGSLHDSRVFRRSPLSTKLL</sequence>
<dbReference type="InterPro" id="IPR045249">
    <property type="entry name" value="HARBI1-like"/>
</dbReference>
<dbReference type="GO" id="GO:0016787">
    <property type="term" value="F:hydrolase activity"/>
    <property type="evidence" value="ECO:0007669"/>
    <property type="project" value="UniProtKB-KW"/>
</dbReference>
<evidence type="ECO:0000256" key="7">
    <source>
        <dbReference type="ARBA" id="ARBA00023242"/>
    </source>
</evidence>
<dbReference type="InterPro" id="IPR027806">
    <property type="entry name" value="HARBI1_dom"/>
</dbReference>
<dbReference type="Pfam" id="PF13359">
    <property type="entry name" value="DDE_Tnp_4"/>
    <property type="match status" value="1"/>
</dbReference>
<gene>
    <name evidence="9" type="ORF">KUF71_007020</name>
</gene>
<accession>A0AAE1LFI5</accession>
<dbReference type="GO" id="GO:0004518">
    <property type="term" value="F:nuclease activity"/>
    <property type="evidence" value="ECO:0007669"/>
    <property type="project" value="UniProtKB-KW"/>
</dbReference>
<evidence type="ECO:0000256" key="5">
    <source>
        <dbReference type="ARBA" id="ARBA00022723"/>
    </source>
</evidence>
<dbReference type="PANTHER" id="PTHR22930:SF85">
    <property type="entry name" value="GH03217P-RELATED"/>
    <property type="match status" value="1"/>
</dbReference>
<evidence type="ECO:0000256" key="4">
    <source>
        <dbReference type="ARBA" id="ARBA00022722"/>
    </source>
</evidence>
<evidence type="ECO:0000259" key="8">
    <source>
        <dbReference type="Pfam" id="PF13359"/>
    </source>
</evidence>
<evidence type="ECO:0000313" key="10">
    <source>
        <dbReference type="Proteomes" id="UP001219518"/>
    </source>
</evidence>
<evidence type="ECO:0000256" key="2">
    <source>
        <dbReference type="ARBA" id="ARBA00004123"/>
    </source>
</evidence>
<evidence type="ECO:0000313" key="9">
    <source>
        <dbReference type="EMBL" id="KAK3917525.1"/>
    </source>
</evidence>
<comment type="cofactor">
    <cofactor evidence="1">
        <name>a divalent metal cation</name>
        <dbReference type="ChEBI" id="CHEBI:60240"/>
    </cofactor>
</comment>
<reference evidence="9" key="1">
    <citation type="submission" date="2021-07" db="EMBL/GenBank/DDBJ databases">
        <authorList>
            <person name="Catto M.A."/>
            <person name="Jacobson A."/>
            <person name="Kennedy G."/>
            <person name="Labadie P."/>
            <person name="Hunt B.G."/>
            <person name="Srinivasan R."/>
        </authorList>
    </citation>
    <scope>NUCLEOTIDE SEQUENCE</scope>
    <source>
        <strain evidence="9">PL_HMW_Pooled</strain>
        <tissue evidence="9">Head</tissue>
    </source>
</reference>
<proteinExistence type="inferred from homology"/>
<dbReference type="GO" id="GO:0046872">
    <property type="term" value="F:metal ion binding"/>
    <property type="evidence" value="ECO:0007669"/>
    <property type="project" value="UniProtKB-KW"/>
</dbReference>